<proteinExistence type="inferred from homology"/>
<evidence type="ECO:0000313" key="10">
    <source>
        <dbReference type="EMBL" id="AGB48646.1"/>
    </source>
</evidence>
<protein>
    <submittedName>
        <fullName evidence="10">ABC-type transport system, involved in lipoprotein release, permease component</fullName>
    </submittedName>
</protein>
<keyword evidence="4 7" id="KW-1133">Transmembrane helix</keyword>
<comment type="similarity">
    <text evidence="6">Belongs to the ABC-4 integral membrane protein family.</text>
</comment>
<dbReference type="OrthoDB" id="11469at2157"/>
<feature type="transmembrane region" description="Helical" evidence="7">
    <location>
        <begin position="312"/>
        <end position="343"/>
    </location>
</feature>
<dbReference type="InterPro" id="IPR003838">
    <property type="entry name" value="ABC3_permease_C"/>
</dbReference>
<evidence type="ECO:0000259" key="8">
    <source>
        <dbReference type="Pfam" id="PF02687"/>
    </source>
</evidence>
<evidence type="ECO:0000256" key="6">
    <source>
        <dbReference type="ARBA" id="ARBA00038076"/>
    </source>
</evidence>
<keyword evidence="5 7" id="KW-0472">Membrane</keyword>
<organism evidence="10 11">
    <name type="scientific">Methanomethylovorans hollandica (strain DSM 15978 / NBRC 107637 / DMS1)</name>
    <dbReference type="NCBI Taxonomy" id="867904"/>
    <lineage>
        <taxon>Archaea</taxon>
        <taxon>Methanobacteriati</taxon>
        <taxon>Methanobacteriota</taxon>
        <taxon>Stenosarchaea group</taxon>
        <taxon>Methanomicrobia</taxon>
        <taxon>Methanosarcinales</taxon>
        <taxon>Methanosarcinaceae</taxon>
        <taxon>Methanomethylovorans</taxon>
    </lineage>
</organism>
<feature type="transmembrane region" description="Helical" evidence="7">
    <location>
        <begin position="355"/>
        <end position="378"/>
    </location>
</feature>
<keyword evidence="2" id="KW-1003">Cell membrane</keyword>
<keyword evidence="3 7" id="KW-0812">Transmembrane</keyword>
<dbReference type="HOGENOM" id="CLU_000604_8_0_2"/>
<evidence type="ECO:0000256" key="2">
    <source>
        <dbReference type="ARBA" id="ARBA00022475"/>
    </source>
</evidence>
<dbReference type="AlphaFoldDB" id="L0KU50"/>
<feature type="domain" description="ABC3 transporter permease C-terminal" evidence="8">
    <location>
        <begin position="268"/>
        <end position="384"/>
    </location>
</feature>
<dbReference type="InterPro" id="IPR025857">
    <property type="entry name" value="MacB_PCD"/>
</dbReference>
<dbReference type="EMBL" id="CP003362">
    <property type="protein sequence ID" value="AGB48646.1"/>
    <property type="molecule type" value="Genomic_DNA"/>
</dbReference>
<feature type="domain" description="MacB-like periplasmic core" evidence="9">
    <location>
        <begin position="32"/>
        <end position="233"/>
    </location>
</feature>
<evidence type="ECO:0000256" key="4">
    <source>
        <dbReference type="ARBA" id="ARBA00022989"/>
    </source>
</evidence>
<evidence type="ECO:0000313" key="11">
    <source>
        <dbReference type="Proteomes" id="UP000010866"/>
    </source>
</evidence>
<dbReference type="InterPro" id="IPR050250">
    <property type="entry name" value="Macrolide_Exporter_MacB"/>
</dbReference>
<name>L0KU50_METHD</name>
<dbReference type="PANTHER" id="PTHR30572">
    <property type="entry name" value="MEMBRANE COMPONENT OF TRANSPORTER-RELATED"/>
    <property type="match status" value="1"/>
</dbReference>
<sequence precursor="true">MVKSLGLQSRYFKRNMYAELAKRNLRRHMARTVLAAVGIIIGVIAISSMGILGNSLKMSVSDSLGDVGNQLIVYPGFGGTTITEKQVEKIYKVAGIENLVPIHSGGSIAEYKNKDAYANVYGMGGDDLLTLVQMEKGRMYKRGSSDCVIGSRLAEDLDVKIGGKITVEDTKFRVIGILKERGMGFDISADSAVFMDSQTFIKVYKDTDEGYNNVIIQVKDIDEIDIVKADLEDRLNKKDEEVFVLATNTILSSIDEISRYISLFLMGISSISLLVAGVSILNVMLMSTMERTREIGIMKAVGASRKDVLKMFLLEALFLGTAASLIGGILSFGGGFLITVLIMKQASYLFAPSSLAYIIVGIGFGILTGVAGGVYPAWKAAQMRPLDALRYE</sequence>
<evidence type="ECO:0000259" key="9">
    <source>
        <dbReference type="Pfam" id="PF12704"/>
    </source>
</evidence>
<dbReference type="GO" id="GO:0005886">
    <property type="term" value="C:plasma membrane"/>
    <property type="evidence" value="ECO:0007669"/>
    <property type="project" value="UniProtKB-SubCell"/>
</dbReference>
<dbReference type="PANTHER" id="PTHR30572:SF4">
    <property type="entry name" value="ABC TRANSPORTER PERMEASE YTRF"/>
    <property type="match status" value="1"/>
</dbReference>
<comment type="subcellular location">
    <subcellularLocation>
        <location evidence="1">Cell membrane</location>
        <topology evidence="1">Multi-pass membrane protein</topology>
    </subcellularLocation>
</comment>
<keyword evidence="11" id="KW-1185">Reference proteome</keyword>
<evidence type="ECO:0000256" key="5">
    <source>
        <dbReference type="ARBA" id="ARBA00023136"/>
    </source>
</evidence>
<feature type="transmembrane region" description="Helical" evidence="7">
    <location>
        <begin position="32"/>
        <end position="53"/>
    </location>
</feature>
<evidence type="ECO:0000256" key="7">
    <source>
        <dbReference type="SAM" id="Phobius"/>
    </source>
</evidence>
<dbReference type="Proteomes" id="UP000010866">
    <property type="component" value="Chromosome"/>
</dbReference>
<dbReference type="KEGG" id="mhz:Metho_0374"/>
<reference evidence="11" key="1">
    <citation type="submission" date="2012-02" db="EMBL/GenBank/DDBJ databases">
        <title>Complete sequence of chromosome of Methanomethylovorans hollandica DSM 15978.</title>
        <authorList>
            <person name="Lucas S."/>
            <person name="Copeland A."/>
            <person name="Lapidus A."/>
            <person name="Glavina del Rio T."/>
            <person name="Dalin E."/>
            <person name="Tice H."/>
            <person name="Bruce D."/>
            <person name="Goodwin L."/>
            <person name="Pitluck S."/>
            <person name="Peters L."/>
            <person name="Mikhailova N."/>
            <person name="Held B."/>
            <person name="Kyrpides N."/>
            <person name="Mavromatis K."/>
            <person name="Ivanova N."/>
            <person name="Brettin T."/>
            <person name="Detter J.C."/>
            <person name="Han C."/>
            <person name="Larimer F."/>
            <person name="Land M."/>
            <person name="Hauser L."/>
            <person name="Markowitz V."/>
            <person name="Cheng J.-F."/>
            <person name="Hugenholtz P."/>
            <person name="Woyke T."/>
            <person name="Wu D."/>
            <person name="Spring S."/>
            <person name="Schroeder M."/>
            <person name="Brambilla E."/>
            <person name="Klenk H.-P."/>
            <person name="Eisen J.A."/>
        </authorList>
    </citation>
    <scope>NUCLEOTIDE SEQUENCE [LARGE SCALE GENOMIC DNA]</scope>
    <source>
        <strain evidence="11">DSM 15978 / NBRC 107637 / DMS1</strain>
    </source>
</reference>
<dbReference type="Pfam" id="PF12704">
    <property type="entry name" value="MacB_PCD"/>
    <property type="match status" value="1"/>
</dbReference>
<dbReference type="GO" id="GO:0022857">
    <property type="term" value="F:transmembrane transporter activity"/>
    <property type="evidence" value="ECO:0007669"/>
    <property type="project" value="TreeGrafter"/>
</dbReference>
<feature type="transmembrane region" description="Helical" evidence="7">
    <location>
        <begin position="260"/>
        <end position="285"/>
    </location>
</feature>
<keyword evidence="10" id="KW-0449">Lipoprotein</keyword>
<evidence type="ECO:0000256" key="3">
    <source>
        <dbReference type="ARBA" id="ARBA00022692"/>
    </source>
</evidence>
<gene>
    <name evidence="10" type="ordered locus">Metho_0374</name>
</gene>
<accession>L0KU50</accession>
<evidence type="ECO:0000256" key="1">
    <source>
        <dbReference type="ARBA" id="ARBA00004651"/>
    </source>
</evidence>
<dbReference type="Pfam" id="PF02687">
    <property type="entry name" value="FtsX"/>
    <property type="match status" value="1"/>
</dbReference>
<dbReference type="STRING" id="867904.Metho_0374"/>